<dbReference type="AlphaFoldDB" id="X6NCL0"/>
<evidence type="ECO:0000313" key="1">
    <source>
        <dbReference type="EMBL" id="ETO23726.1"/>
    </source>
</evidence>
<dbReference type="Proteomes" id="UP000023152">
    <property type="component" value="Unassembled WGS sequence"/>
</dbReference>
<comment type="caution">
    <text evidence="1">The sequence shown here is derived from an EMBL/GenBank/DDBJ whole genome shotgun (WGS) entry which is preliminary data.</text>
</comment>
<keyword evidence="2" id="KW-1185">Reference proteome</keyword>
<name>X6NCL0_RETFI</name>
<gene>
    <name evidence="1" type="ORF">RFI_13456</name>
</gene>
<organism evidence="1 2">
    <name type="scientific">Reticulomyxa filosa</name>
    <dbReference type="NCBI Taxonomy" id="46433"/>
    <lineage>
        <taxon>Eukaryota</taxon>
        <taxon>Sar</taxon>
        <taxon>Rhizaria</taxon>
        <taxon>Retaria</taxon>
        <taxon>Foraminifera</taxon>
        <taxon>Monothalamids</taxon>
        <taxon>Reticulomyxidae</taxon>
        <taxon>Reticulomyxa</taxon>
    </lineage>
</organism>
<accession>X6NCL0</accession>
<evidence type="ECO:0000313" key="2">
    <source>
        <dbReference type="Proteomes" id="UP000023152"/>
    </source>
</evidence>
<sequence>MPTLDSLNFSAENSDIVVKPMVNSHRALKKPPAIPYDGKDTSARRKDVSWQEFNKYSLYKLAVDAWKRCRELEIENNNIIQQHSEVIRNLVTSAHQSTSKLMDEMRVYSCSFIHSFIHLFVCLFIERDKLVDAHFEEICDLQLEHNRIMELEFDRSEKLERERNEAHSKLKSMEVKHNEMSQKFNSLVCFSFLKKKKINNNNWKSTN</sequence>
<proteinExistence type="predicted"/>
<dbReference type="EMBL" id="ASPP01009746">
    <property type="protein sequence ID" value="ETO23726.1"/>
    <property type="molecule type" value="Genomic_DNA"/>
</dbReference>
<protein>
    <submittedName>
        <fullName evidence="1">Uncharacterized protein</fullName>
    </submittedName>
</protein>
<reference evidence="1 2" key="1">
    <citation type="journal article" date="2013" name="Curr. Biol.">
        <title>The Genome of the Foraminiferan Reticulomyxa filosa.</title>
        <authorList>
            <person name="Glockner G."/>
            <person name="Hulsmann N."/>
            <person name="Schleicher M."/>
            <person name="Noegel A.A."/>
            <person name="Eichinger L."/>
            <person name="Gallinger C."/>
            <person name="Pawlowski J."/>
            <person name="Sierra R."/>
            <person name="Euteneuer U."/>
            <person name="Pillet L."/>
            <person name="Moustafa A."/>
            <person name="Platzer M."/>
            <person name="Groth M."/>
            <person name="Szafranski K."/>
            <person name="Schliwa M."/>
        </authorList>
    </citation>
    <scope>NUCLEOTIDE SEQUENCE [LARGE SCALE GENOMIC DNA]</scope>
</reference>